<dbReference type="Gene3D" id="3.30.70.100">
    <property type="match status" value="1"/>
</dbReference>
<dbReference type="SMART" id="SM00450">
    <property type="entry name" value="RHOD"/>
    <property type="match status" value="1"/>
</dbReference>
<evidence type="ECO:0000313" key="3">
    <source>
        <dbReference type="Proteomes" id="UP000053237"/>
    </source>
</evidence>
<dbReference type="PANTHER" id="PTHR43268">
    <property type="entry name" value="THIOSULFATE SULFURTRANSFERASE/RHODANESE-LIKE DOMAIN-CONTAINING PROTEIN 2"/>
    <property type="match status" value="1"/>
</dbReference>
<dbReference type="InterPro" id="IPR001763">
    <property type="entry name" value="Rhodanese-like_dom"/>
</dbReference>
<organism evidence="2 3">
    <name type="scientific">Albugo candida</name>
    <dbReference type="NCBI Taxonomy" id="65357"/>
    <lineage>
        <taxon>Eukaryota</taxon>
        <taxon>Sar</taxon>
        <taxon>Stramenopiles</taxon>
        <taxon>Oomycota</taxon>
        <taxon>Peronosporomycetes</taxon>
        <taxon>Albuginales</taxon>
        <taxon>Albuginaceae</taxon>
        <taxon>Albugo</taxon>
    </lineage>
</organism>
<dbReference type="SUPFAM" id="SSF52821">
    <property type="entry name" value="Rhodanese/Cell cycle control phosphatase"/>
    <property type="match status" value="1"/>
</dbReference>
<evidence type="ECO:0000313" key="2">
    <source>
        <dbReference type="EMBL" id="CCI43636.1"/>
    </source>
</evidence>
<dbReference type="Pfam" id="PF00581">
    <property type="entry name" value="Rhodanese"/>
    <property type="match status" value="1"/>
</dbReference>
<accession>A0A024G9S6</accession>
<dbReference type="Pfam" id="PF17773">
    <property type="entry name" value="UPF0176_N"/>
    <property type="match status" value="1"/>
</dbReference>
<feature type="domain" description="Rhodanese" evidence="1">
    <location>
        <begin position="155"/>
        <end position="250"/>
    </location>
</feature>
<dbReference type="InterPro" id="IPR040503">
    <property type="entry name" value="TRHO_N"/>
</dbReference>
<protein>
    <recommendedName>
        <fullName evidence="1">Rhodanese domain-containing protein</fullName>
    </recommendedName>
</protein>
<dbReference type="CDD" id="cd01518">
    <property type="entry name" value="RHOD_YceA"/>
    <property type="match status" value="1"/>
</dbReference>
<dbReference type="InterPro" id="IPR020936">
    <property type="entry name" value="TrhO"/>
</dbReference>
<dbReference type="PROSITE" id="PS50206">
    <property type="entry name" value="RHODANESE_3"/>
    <property type="match status" value="1"/>
</dbReference>
<comment type="caution">
    <text evidence="2">The sequence shown here is derived from an EMBL/GenBank/DDBJ whole genome shotgun (WGS) entry which is preliminary data.</text>
</comment>
<reference evidence="2 3" key="1">
    <citation type="submission" date="2012-05" db="EMBL/GenBank/DDBJ databases">
        <title>Recombination and specialization in a pathogen metapopulation.</title>
        <authorList>
            <person name="Gardiner A."/>
            <person name="Kemen E."/>
            <person name="Schultz-Larsen T."/>
            <person name="MacLean D."/>
            <person name="Van Oosterhout C."/>
            <person name="Jones J.D.G."/>
        </authorList>
    </citation>
    <scope>NUCLEOTIDE SEQUENCE [LARGE SCALE GENOMIC DNA]</scope>
    <source>
        <strain evidence="2 3">Ac Nc2</strain>
    </source>
</reference>
<dbReference type="Gene3D" id="3.40.250.10">
    <property type="entry name" value="Rhodanese-like domain"/>
    <property type="match status" value="1"/>
</dbReference>
<evidence type="ECO:0000259" key="1">
    <source>
        <dbReference type="PROSITE" id="PS50206"/>
    </source>
</evidence>
<dbReference type="AlphaFoldDB" id="A0A024G9S6"/>
<dbReference type="Proteomes" id="UP000053237">
    <property type="component" value="Unassembled WGS sequence"/>
</dbReference>
<name>A0A024G9S6_9STRA</name>
<dbReference type="InterPro" id="IPR036873">
    <property type="entry name" value="Rhodanese-like_dom_sf"/>
</dbReference>
<keyword evidence="3" id="KW-1185">Reference proteome</keyword>
<gene>
    <name evidence="2" type="ORF">BN9_044200</name>
</gene>
<dbReference type="STRING" id="65357.A0A024G9S6"/>
<dbReference type="InParanoid" id="A0A024G9S6"/>
<proteinExistence type="predicted"/>
<dbReference type="PANTHER" id="PTHR43268:SF3">
    <property type="entry name" value="RHODANESE-LIKE DOMAIN-CONTAINING PROTEIN 7-RELATED"/>
    <property type="match status" value="1"/>
</dbReference>
<sequence length="311" mass="35389">MAVLTISAYSNVVLTRDVMSLDSEPIINSSAYGFCSFDNDSLVKYREELYRLFQQINSNAYRICGTILLSREGVNIRLSGVKEAVSLLQERLRSLHPKLHSMEFKDSISRRLTLPRFLVKIKKEVIAMGVPELNNLIEHNATHLEPEEFKQWVDTKKEMIVLDTRNDYEVRLGGFANAVDLNIKSFRSFPATAKIWLKSVPKEKPIVMYCTGGVRCEKASCVLLNEGFTKVYQLDGGILKYFEKVGASHFDGNCYVFDDRVAVGPNLVERDITSCFICRSPLTKADRATAEYVFEKHCPYCIQGKTDFRHA</sequence>
<dbReference type="EMBL" id="CAIX01000052">
    <property type="protein sequence ID" value="CCI43636.1"/>
    <property type="molecule type" value="Genomic_DNA"/>
</dbReference>
<dbReference type="OrthoDB" id="25002at2759"/>